<proteinExistence type="predicted"/>
<organism evidence="1 2">
    <name type="scientific">Mesorhabditis belari</name>
    <dbReference type="NCBI Taxonomy" id="2138241"/>
    <lineage>
        <taxon>Eukaryota</taxon>
        <taxon>Metazoa</taxon>
        <taxon>Ecdysozoa</taxon>
        <taxon>Nematoda</taxon>
        <taxon>Chromadorea</taxon>
        <taxon>Rhabditida</taxon>
        <taxon>Rhabditina</taxon>
        <taxon>Rhabditomorpha</taxon>
        <taxon>Rhabditoidea</taxon>
        <taxon>Rhabditidae</taxon>
        <taxon>Mesorhabditinae</taxon>
        <taxon>Mesorhabditis</taxon>
    </lineage>
</organism>
<sequence length="94" mass="10521">MSLPSAARGVSNVITRCEAAKETEFLDLSHCGIMYIADAIYLVLKGYEVTKVSYHLFPMLYSLGLILQSSTYPLISLRSWTLNDFLVLFRGLSP</sequence>
<evidence type="ECO:0000313" key="2">
    <source>
        <dbReference type="WBParaSite" id="MBELARI_LOCUS10541"/>
    </source>
</evidence>
<dbReference type="Proteomes" id="UP000887575">
    <property type="component" value="Unassembled WGS sequence"/>
</dbReference>
<reference evidence="2" key="1">
    <citation type="submission" date="2024-02" db="UniProtKB">
        <authorList>
            <consortium name="WormBaseParasite"/>
        </authorList>
    </citation>
    <scope>IDENTIFICATION</scope>
</reference>
<evidence type="ECO:0000313" key="1">
    <source>
        <dbReference type="Proteomes" id="UP000887575"/>
    </source>
</evidence>
<accession>A0AAF3E9E4</accession>
<protein>
    <submittedName>
        <fullName evidence="2">Uncharacterized protein</fullName>
    </submittedName>
</protein>
<dbReference type="AlphaFoldDB" id="A0AAF3E9E4"/>
<keyword evidence="1" id="KW-1185">Reference proteome</keyword>
<name>A0AAF3E9E4_9BILA</name>
<dbReference type="WBParaSite" id="MBELARI_LOCUS10541">
    <property type="protein sequence ID" value="MBELARI_LOCUS10541"/>
    <property type="gene ID" value="MBELARI_LOCUS10541"/>
</dbReference>